<dbReference type="GO" id="GO:0005737">
    <property type="term" value="C:cytoplasm"/>
    <property type="evidence" value="ECO:0007669"/>
    <property type="project" value="UniProtKB-SubCell"/>
</dbReference>
<feature type="binding site" evidence="12 14">
    <location>
        <begin position="260"/>
        <end position="262"/>
    </location>
    <ligand>
        <name>ATP</name>
        <dbReference type="ChEBI" id="CHEBI:30616"/>
    </ligand>
</feature>
<sequence>MHDIKWIRDNPEAFDAAMTARKVEMTAQRLIDIDADRRRLMTEHQEMLARRKSISGEIGKLRQSGGNADDLMAEMGTLKDRIRDAEDGQAGLNEQLDLLLSSLPNVMDADVPEGENEDDNVEVRKWGTPGSFDFQPLEHFEIGDKLGMMDFETAAKLSGSRFVILRSGLAKLERALGQFMLDLHVNEHGYEETITPMLVRDDAMFGTGQLPKFAEDSFRTTNDMWLIPTSEVTLTNQVAGEIIDEAALPLRYTALTQCFRSEAGSAGRDTRGMIRQHQFSKVEMVSVVAAEKSNEELDRKTRCAETVLERLGLPYRTVVLCSGDIGFAARKTFDIEVWLPGQGKYREISSCSNTGDFQARRMNARYRAAGDKKTSFVHTLNGSGLAVGRCLIAVMENYQQADGSIRVPDALKPYMGGVEVISPRG</sequence>
<evidence type="ECO:0000256" key="3">
    <source>
        <dbReference type="ARBA" id="ARBA00010728"/>
    </source>
</evidence>
<evidence type="ECO:0000256" key="8">
    <source>
        <dbReference type="ARBA" id="ARBA00022917"/>
    </source>
</evidence>
<evidence type="ECO:0000256" key="6">
    <source>
        <dbReference type="ARBA" id="ARBA00022741"/>
    </source>
</evidence>
<reference evidence="16 17" key="1">
    <citation type="submission" date="2015-12" db="EMBL/GenBank/DDBJ databases">
        <title>Genome sequence of Thalassospira lucentensis MCCC 1A02072.</title>
        <authorList>
            <person name="Lu L."/>
            <person name="Lai Q."/>
            <person name="Shao Z."/>
            <person name="Qian P."/>
        </authorList>
    </citation>
    <scope>NUCLEOTIDE SEQUENCE [LARGE SCALE GENOMIC DNA]</scope>
    <source>
        <strain evidence="16 17">MCCC 1A02072</strain>
    </source>
</reference>
<comment type="caution">
    <text evidence="12">Lacks conserved residue(s) required for the propagation of feature annotation.</text>
</comment>
<protein>
    <recommendedName>
        <fullName evidence="12">Serine--tRNA ligase</fullName>
        <ecNumber evidence="12">6.1.1.11</ecNumber>
    </recommendedName>
    <alternativeName>
        <fullName evidence="12">Seryl-tRNA synthetase</fullName>
        <shortName evidence="12">SerRS</shortName>
    </alternativeName>
    <alternativeName>
        <fullName evidence="12">Seryl-tRNA(Ser/Sec) synthetase</fullName>
    </alternativeName>
</protein>
<feature type="binding site" evidence="12 14">
    <location>
        <begin position="347"/>
        <end position="350"/>
    </location>
    <ligand>
        <name>ATP</name>
        <dbReference type="ChEBI" id="CHEBI:30616"/>
    </ligand>
</feature>
<dbReference type="HAMAP" id="MF_00176">
    <property type="entry name" value="Ser_tRNA_synth_type1"/>
    <property type="match status" value="1"/>
</dbReference>
<name>A0A154LA16_9PROT</name>
<dbReference type="Proteomes" id="UP000076335">
    <property type="component" value="Unassembled WGS sequence"/>
</dbReference>
<keyword evidence="6 12" id="KW-0547">Nucleotide-binding</keyword>
<comment type="caution">
    <text evidence="16">The sequence shown here is derived from an EMBL/GenBank/DDBJ whole genome shotgun (WGS) entry which is preliminary data.</text>
</comment>
<comment type="pathway">
    <text evidence="2 12">Aminoacyl-tRNA biosynthesis; selenocysteinyl-tRNA(Sec) biosynthesis; L-seryl-tRNA(Sec) from L-serine and tRNA(Sec): step 1/1.</text>
</comment>
<evidence type="ECO:0000256" key="4">
    <source>
        <dbReference type="ARBA" id="ARBA00022490"/>
    </source>
</evidence>
<feature type="binding site" evidence="12 13">
    <location>
        <position position="283"/>
    </location>
    <ligand>
        <name>L-serine</name>
        <dbReference type="ChEBI" id="CHEBI:33384"/>
    </ligand>
</feature>
<feature type="binding site" evidence="13">
    <location>
        <position position="229"/>
    </location>
    <ligand>
        <name>L-serine</name>
        <dbReference type="ChEBI" id="CHEBI:33384"/>
    </ligand>
</feature>
<dbReference type="Gene3D" id="3.30.930.10">
    <property type="entry name" value="Bira Bifunctional Protein, Domain 2"/>
    <property type="match status" value="1"/>
</dbReference>
<dbReference type="InterPro" id="IPR015866">
    <property type="entry name" value="Ser-tRNA-synth_1_N"/>
</dbReference>
<accession>A0A154LA16</accession>
<comment type="domain">
    <text evidence="12">Consists of two distinct domains, a catalytic core and a N-terminal extension that is involved in tRNA binding.</text>
</comment>
<dbReference type="PIRSF" id="PIRSF001529">
    <property type="entry name" value="Ser-tRNA-synth_IIa"/>
    <property type="match status" value="1"/>
</dbReference>
<evidence type="ECO:0000256" key="5">
    <source>
        <dbReference type="ARBA" id="ARBA00022598"/>
    </source>
</evidence>
<dbReference type="InterPro" id="IPR002314">
    <property type="entry name" value="aa-tRNA-synt_IIb"/>
</dbReference>
<evidence type="ECO:0000256" key="9">
    <source>
        <dbReference type="ARBA" id="ARBA00023146"/>
    </source>
</evidence>
<dbReference type="InterPro" id="IPR042103">
    <property type="entry name" value="SerRS_1_N_sf"/>
</dbReference>
<evidence type="ECO:0000313" key="16">
    <source>
        <dbReference type="EMBL" id="KZB68111.1"/>
    </source>
</evidence>
<dbReference type="EC" id="6.1.1.11" evidence="12"/>
<dbReference type="CDD" id="cd00770">
    <property type="entry name" value="SerRS_core"/>
    <property type="match status" value="1"/>
</dbReference>
<dbReference type="GO" id="GO:0004828">
    <property type="term" value="F:serine-tRNA ligase activity"/>
    <property type="evidence" value="ECO:0007669"/>
    <property type="project" value="UniProtKB-UniRule"/>
</dbReference>
<comment type="catalytic activity">
    <reaction evidence="10 12">
        <text>tRNA(Sec) + L-serine + ATP = L-seryl-tRNA(Sec) + AMP + diphosphate + H(+)</text>
        <dbReference type="Rhea" id="RHEA:42580"/>
        <dbReference type="Rhea" id="RHEA-COMP:9742"/>
        <dbReference type="Rhea" id="RHEA-COMP:10128"/>
        <dbReference type="ChEBI" id="CHEBI:15378"/>
        <dbReference type="ChEBI" id="CHEBI:30616"/>
        <dbReference type="ChEBI" id="CHEBI:33019"/>
        <dbReference type="ChEBI" id="CHEBI:33384"/>
        <dbReference type="ChEBI" id="CHEBI:78442"/>
        <dbReference type="ChEBI" id="CHEBI:78533"/>
        <dbReference type="ChEBI" id="CHEBI:456215"/>
        <dbReference type="EC" id="6.1.1.11"/>
    </reaction>
</comment>
<evidence type="ECO:0000256" key="13">
    <source>
        <dbReference type="PIRSR" id="PIRSR001529-1"/>
    </source>
</evidence>
<keyword evidence="5 12" id="KW-0436">Ligase</keyword>
<evidence type="ECO:0000256" key="1">
    <source>
        <dbReference type="ARBA" id="ARBA00004496"/>
    </source>
</evidence>
<dbReference type="PANTHER" id="PTHR43697">
    <property type="entry name" value="SERYL-TRNA SYNTHETASE"/>
    <property type="match status" value="1"/>
</dbReference>
<dbReference type="InterPro" id="IPR006195">
    <property type="entry name" value="aa-tRNA-synth_II"/>
</dbReference>
<evidence type="ECO:0000256" key="10">
    <source>
        <dbReference type="ARBA" id="ARBA00047929"/>
    </source>
</evidence>
<dbReference type="NCBIfam" id="TIGR00414">
    <property type="entry name" value="serS"/>
    <property type="match status" value="1"/>
</dbReference>
<dbReference type="InterPro" id="IPR002317">
    <property type="entry name" value="Ser-tRNA-ligase_type_1"/>
</dbReference>
<dbReference type="PRINTS" id="PR00981">
    <property type="entry name" value="TRNASYNTHSER"/>
</dbReference>
<dbReference type="PROSITE" id="PS50862">
    <property type="entry name" value="AA_TRNA_LIGASE_II"/>
    <property type="match status" value="1"/>
</dbReference>
<evidence type="ECO:0000256" key="11">
    <source>
        <dbReference type="ARBA" id="ARBA00048823"/>
    </source>
</evidence>
<keyword evidence="9 12" id="KW-0030">Aminoacyl-tRNA synthetase</keyword>
<dbReference type="SUPFAM" id="SSF55681">
    <property type="entry name" value="Class II aaRS and biotin synthetases"/>
    <property type="match status" value="1"/>
</dbReference>
<feature type="binding site" evidence="12">
    <location>
        <position position="383"/>
    </location>
    <ligand>
        <name>L-serine</name>
        <dbReference type="ChEBI" id="CHEBI:33384"/>
    </ligand>
</feature>
<feature type="domain" description="Aminoacyl-transfer RNA synthetases class-II family profile" evidence="15">
    <location>
        <begin position="171"/>
        <end position="408"/>
    </location>
</feature>
<evidence type="ECO:0000313" key="17">
    <source>
        <dbReference type="Proteomes" id="UP000076335"/>
    </source>
</evidence>
<keyword evidence="4 12" id="KW-0963">Cytoplasm</keyword>
<feature type="binding site" evidence="13">
    <location>
        <position position="260"/>
    </location>
    <ligand>
        <name>L-serine</name>
        <dbReference type="ChEBI" id="CHEBI:33384"/>
    </ligand>
</feature>
<comment type="catalytic activity">
    <reaction evidence="11 12">
        <text>tRNA(Ser) + L-serine + ATP = L-seryl-tRNA(Ser) + AMP + diphosphate + H(+)</text>
        <dbReference type="Rhea" id="RHEA:12292"/>
        <dbReference type="Rhea" id="RHEA-COMP:9669"/>
        <dbReference type="Rhea" id="RHEA-COMP:9703"/>
        <dbReference type="ChEBI" id="CHEBI:15378"/>
        <dbReference type="ChEBI" id="CHEBI:30616"/>
        <dbReference type="ChEBI" id="CHEBI:33019"/>
        <dbReference type="ChEBI" id="CHEBI:33384"/>
        <dbReference type="ChEBI" id="CHEBI:78442"/>
        <dbReference type="ChEBI" id="CHEBI:78533"/>
        <dbReference type="ChEBI" id="CHEBI:456215"/>
        <dbReference type="EC" id="6.1.1.11"/>
    </reaction>
</comment>
<evidence type="ECO:0000256" key="14">
    <source>
        <dbReference type="PIRSR" id="PIRSR001529-2"/>
    </source>
</evidence>
<evidence type="ECO:0000259" key="15">
    <source>
        <dbReference type="PROSITE" id="PS50862"/>
    </source>
</evidence>
<proteinExistence type="inferred from homology"/>
<evidence type="ECO:0000256" key="2">
    <source>
        <dbReference type="ARBA" id="ARBA00005045"/>
    </source>
</evidence>
<gene>
    <name evidence="12" type="primary">serS</name>
    <name evidence="16" type="ORF">AUP42_11625</name>
</gene>
<dbReference type="InterPro" id="IPR010978">
    <property type="entry name" value="tRNA-bd_arm"/>
</dbReference>
<comment type="subunit">
    <text evidence="12">Homodimer. The tRNA molecule binds across the dimer.</text>
</comment>
<feature type="binding site" evidence="12">
    <location>
        <begin position="229"/>
        <end position="231"/>
    </location>
    <ligand>
        <name>L-serine</name>
        <dbReference type="ChEBI" id="CHEBI:33384"/>
    </ligand>
</feature>
<keyword evidence="8 12" id="KW-0648">Protein biosynthesis</keyword>
<comment type="function">
    <text evidence="12">Catalyzes the attachment of serine to tRNA(Ser). Is also able to aminoacylate tRNA(Sec) with serine, to form the misacylated tRNA L-seryl-tRNA(Sec), which will be further converted into selenocysteinyl-tRNA(Sec).</text>
</comment>
<dbReference type="UniPathway" id="UPA00906">
    <property type="reaction ID" value="UER00895"/>
</dbReference>
<dbReference type="PANTHER" id="PTHR43697:SF1">
    <property type="entry name" value="SERINE--TRNA LIGASE"/>
    <property type="match status" value="1"/>
</dbReference>
<dbReference type="AlphaFoldDB" id="A0A154LA16"/>
<dbReference type="Pfam" id="PF02403">
    <property type="entry name" value="Seryl_tRNA_N"/>
    <property type="match status" value="1"/>
</dbReference>
<dbReference type="SUPFAM" id="SSF46589">
    <property type="entry name" value="tRNA-binding arm"/>
    <property type="match status" value="1"/>
</dbReference>
<evidence type="ECO:0000256" key="12">
    <source>
        <dbReference type="HAMAP-Rule" id="MF_00176"/>
    </source>
</evidence>
<comment type="subcellular location">
    <subcellularLocation>
        <location evidence="1 12">Cytoplasm</location>
    </subcellularLocation>
</comment>
<feature type="binding site" evidence="13">
    <location>
        <position position="381"/>
    </location>
    <ligand>
        <name>L-serine</name>
        <dbReference type="ChEBI" id="CHEBI:33384"/>
    </ligand>
</feature>
<dbReference type="Gene3D" id="1.10.287.40">
    <property type="entry name" value="Serine-tRNA synthetase, tRNA binding domain"/>
    <property type="match status" value="1"/>
</dbReference>
<keyword evidence="7 12" id="KW-0067">ATP-binding</keyword>
<dbReference type="GO" id="GO:0005524">
    <property type="term" value="F:ATP binding"/>
    <property type="evidence" value="ECO:0007669"/>
    <property type="project" value="UniProtKB-UniRule"/>
</dbReference>
<dbReference type="EMBL" id="LPVY01000003">
    <property type="protein sequence ID" value="KZB68111.1"/>
    <property type="molecule type" value="Genomic_DNA"/>
</dbReference>
<comment type="similarity">
    <text evidence="3 12">Belongs to the class-II aminoacyl-tRNA synthetase family. Type-1 seryl-tRNA synthetase subfamily.</text>
</comment>
<dbReference type="InterPro" id="IPR033729">
    <property type="entry name" value="SerRS_core"/>
</dbReference>
<organism evidence="16 17">
    <name type="scientific">Thalassospira lucentensis</name>
    <dbReference type="NCBI Taxonomy" id="168935"/>
    <lineage>
        <taxon>Bacteria</taxon>
        <taxon>Pseudomonadati</taxon>
        <taxon>Pseudomonadota</taxon>
        <taxon>Alphaproteobacteria</taxon>
        <taxon>Rhodospirillales</taxon>
        <taxon>Thalassospiraceae</taxon>
        <taxon>Thalassospira</taxon>
    </lineage>
</organism>
<evidence type="ECO:0000256" key="7">
    <source>
        <dbReference type="ARBA" id="ARBA00022840"/>
    </source>
</evidence>
<dbReference type="GO" id="GO:0016260">
    <property type="term" value="P:selenocysteine biosynthetic process"/>
    <property type="evidence" value="ECO:0007669"/>
    <property type="project" value="UniProtKB-UniRule"/>
</dbReference>
<dbReference type="Pfam" id="PF00587">
    <property type="entry name" value="tRNA-synt_2b"/>
    <property type="match status" value="1"/>
</dbReference>
<dbReference type="GO" id="GO:0006434">
    <property type="term" value="P:seryl-tRNA aminoacylation"/>
    <property type="evidence" value="ECO:0007669"/>
    <property type="project" value="UniProtKB-UniRule"/>
</dbReference>
<dbReference type="OrthoDB" id="9804647at2"/>
<dbReference type="RefSeq" id="WP_062948950.1">
    <property type="nucleotide sequence ID" value="NZ_LPVY01000003.1"/>
</dbReference>
<dbReference type="InterPro" id="IPR045864">
    <property type="entry name" value="aa-tRNA-synth_II/BPL/LPL"/>
</dbReference>